<dbReference type="InterPro" id="IPR036971">
    <property type="entry name" value="PDEase_catalytic_dom_sf"/>
</dbReference>
<dbReference type="EMBL" id="HBHX01046873">
    <property type="protein sequence ID" value="CAE0126181.1"/>
    <property type="molecule type" value="Transcribed_RNA"/>
</dbReference>
<dbReference type="InterPro" id="IPR002073">
    <property type="entry name" value="PDEase_catalytic_dom"/>
</dbReference>
<evidence type="ECO:0000256" key="3">
    <source>
        <dbReference type="PIRSR" id="PIRSR623088-1"/>
    </source>
</evidence>
<feature type="domain" description="PDEase" evidence="6">
    <location>
        <begin position="1"/>
        <end position="309"/>
    </location>
</feature>
<feature type="active site" description="Proton donor" evidence="3">
    <location>
        <position position="61"/>
    </location>
</feature>
<keyword evidence="2" id="KW-0378">Hydrolase</keyword>
<dbReference type="InterPro" id="IPR023174">
    <property type="entry name" value="PDEase_CS"/>
</dbReference>
<dbReference type="AlphaFoldDB" id="A0A7S3B696"/>
<gene>
    <name evidence="7" type="ORF">HERI1096_LOCUS25954</name>
</gene>
<keyword evidence="1 5" id="KW-0479">Metal-binding</keyword>
<feature type="binding site" evidence="5">
    <location>
        <position position="102"/>
    </location>
    <ligand>
        <name>Zn(2+)</name>
        <dbReference type="ChEBI" id="CHEBI:29105"/>
        <label>2</label>
    </ligand>
</feature>
<dbReference type="Gene3D" id="1.10.1300.10">
    <property type="entry name" value="3'5'-cyclic nucleotide phosphodiesterase, catalytic domain"/>
    <property type="match status" value="1"/>
</dbReference>
<accession>A0A7S3B696</accession>
<feature type="binding site" evidence="5">
    <location>
        <position position="102"/>
    </location>
    <ligand>
        <name>Zn(2+)</name>
        <dbReference type="ChEBI" id="CHEBI:29105"/>
        <label>1</label>
    </ligand>
</feature>
<reference evidence="7" key="1">
    <citation type="submission" date="2021-01" db="EMBL/GenBank/DDBJ databases">
        <authorList>
            <person name="Corre E."/>
            <person name="Pelletier E."/>
            <person name="Niang G."/>
            <person name="Scheremetjew M."/>
            <person name="Finn R."/>
            <person name="Kale V."/>
            <person name="Holt S."/>
            <person name="Cochrane G."/>
            <person name="Meng A."/>
            <person name="Brown T."/>
            <person name="Cohen L."/>
        </authorList>
    </citation>
    <scope>NUCLEOTIDE SEQUENCE</scope>
    <source>
        <strain evidence="7">CCMP281</strain>
    </source>
</reference>
<evidence type="ECO:0000256" key="1">
    <source>
        <dbReference type="ARBA" id="ARBA00022723"/>
    </source>
</evidence>
<feature type="binding site" evidence="4">
    <location>
        <position position="265"/>
    </location>
    <ligand>
        <name>AMP</name>
        <dbReference type="ChEBI" id="CHEBI:456215"/>
    </ligand>
</feature>
<dbReference type="SUPFAM" id="SSF109604">
    <property type="entry name" value="HD-domain/PDEase-like"/>
    <property type="match status" value="1"/>
</dbReference>
<feature type="binding site" evidence="4">
    <location>
        <position position="214"/>
    </location>
    <ligand>
        <name>AMP</name>
        <dbReference type="ChEBI" id="CHEBI:456215"/>
    </ligand>
</feature>
<evidence type="ECO:0000256" key="5">
    <source>
        <dbReference type="PIRSR" id="PIRSR623088-3"/>
    </source>
</evidence>
<dbReference type="GO" id="GO:0004114">
    <property type="term" value="F:3',5'-cyclic-nucleotide phosphodiesterase activity"/>
    <property type="evidence" value="ECO:0007669"/>
    <property type="project" value="InterPro"/>
</dbReference>
<evidence type="ECO:0000256" key="2">
    <source>
        <dbReference type="ARBA" id="ARBA00022801"/>
    </source>
</evidence>
<organism evidence="7">
    <name type="scientific">Haptolina ericina</name>
    <dbReference type="NCBI Taxonomy" id="156174"/>
    <lineage>
        <taxon>Eukaryota</taxon>
        <taxon>Haptista</taxon>
        <taxon>Haptophyta</taxon>
        <taxon>Prymnesiophyceae</taxon>
        <taxon>Prymnesiales</taxon>
        <taxon>Prymnesiaceae</taxon>
        <taxon>Haptolina</taxon>
    </lineage>
</organism>
<dbReference type="PANTHER" id="PTHR11347">
    <property type="entry name" value="CYCLIC NUCLEOTIDE PHOSPHODIESTERASE"/>
    <property type="match status" value="1"/>
</dbReference>
<dbReference type="GO" id="GO:0007165">
    <property type="term" value="P:signal transduction"/>
    <property type="evidence" value="ECO:0007669"/>
    <property type="project" value="InterPro"/>
</dbReference>
<dbReference type="GO" id="GO:0046872">
    <property type="term" value="F:metal ion binding"/>
    <property type="evidence" value="ECO:0007669"/>
    <property type="project" value="UniProtKB-KW"/>
</dbReference>
<dbReference type="PRINTS" id="PR00387">
    <property type="entry name" value="PDIESTERASE1"/>
</dbReference>
<dbReference type="InterPro" id="IPR023088">
    <property type="entry name" value="PDEase"/>
</dbReference>
<evidence type="ECO:0000313" key="7">
    <source>
        <dbReference type="EMBL" id="CAE0126181.1"/>
    </source>
</evidence>
<name>A0A7S3B696_9EUKA</name>
<feature type="binding site" evidence="4">
    <location>
        <begin position="61"/>
        <end position="65"/>
    </location>
    <ligand>
        <name>AMP</name>
        <dbReference type="ChEBI" id="CHEBI:456215"/>
    </ligand>
</feature>
<dbReference type="PROSITE" id="PS51845">
    <property type="entry name" value="PDEASE_I_2"/>
    <property type="match status" value="1"/>
</dbReference>
<dbReference type="PROSITE" id="PS00126">
    <property type="entry name" value="PDEASE_I_1"/>
    <property type="match status" value="1"/>
</dbReference>
<feature type="binding site" evidence="5">
    <location>
        <position position="214"/>
    </location>
    <ligand>
        <name>Zn(2+)</name>
        <dbReference type="ChEBI" id="CHEBI:29105"/>
        <label>1</label>
    </ligand>
</feature>
<proteinExistence type="predicted"/>
<feature type="binding site" evidence="5">
    <location>
        <position position="101"/>
    </location>
    <ligand>
        <name>Zn(2+)</name>
        <dbReference type="ChEBI" id="CHEBI:29105"/>
        <label>1</label>
    </ligand>
</feature>
<evidence type="ECO:0000259" key="6">
    <source>
        <dbReference type="PROSITE" id="PS51845"/>
    </source>
</evidence>
<dbReference type="InterPro" id="IPR003607">
    <property type="entry name" value="HD/PDEase_dom"/>
</dbReference>
<sequence length="335" mass="37588">MDWDFDVFAFAEATSMHPLVVGGVFLFQRMAVLDKVCVPKDRLANYLLAIERGYVASNPFHNALHASDVMFTTHYFLQAPLLRDLTGPLDKFAAVLAAAVHDFAHPGLSNAFLVNTRSPDAIIYNDQSVLEMFHISGAFRVMHTVPGCDITEFMSRAHYRQFRETMISMVLSTDLKVHFEHLSRLKTRVATDAYASADRKDVLLLLGQALHTSDISNPTKSNPLMMAWTQRVMAEFWLQGDRERSLGMPISAYMDRRHPAVSQCQMGFINVIVKPLFVEWRKLLGGIVQPAIDCLASSLQMWEMEGNARAVGWEGLGATCAESPSVQLRHTLSIR</sequence>
<feature type="binding site" evidence="5">
    <location>
        <position position="65"/>
    </location>
    <ligand>
        <name>Zn(2+)</name>
        <dbReference type="ChEBI" id="CHEBI:29105"/>
        <label>1</label>
    </ligand>
</feature>
<dbReference type="CDD" id="cd00077">
    <property type="entry name" value="HDc"/>
    <property type="match status" value="1"/>
</dbReference>
<evidence type="ECO:0000256" key="4">
    <source>
        <dbReference type="PIRSR" id="PIRSR623088-2"/>
    </source>
</evidence>
<protein>
    <recommendedName>
        <fullName evidence="6">PDEase domain-containing protein</fullName>
    </recommendedName>
</protein>
<dbReference type="Pfam" id="PF00233">
    <property type="entry name" value="PDEase_I"/>
    <property type="match status" value="1"/>
</dbReference>
<feature type="binding site" evidence="4">
    <location>
        <position position="102"/>
    </location>
    <ligand>
        <name>AMP</name>
        <dbReference type="ChEBI" id="CHEBI:456215"/>
    </ligand>
</feature>